<organism evidence="8 9">
    <name type="scientific">Cohnella thailandensis</name>
    <dbReference type="NCBI Taxonomy" id="557557"/>
    <lineage>
        <taxon>Bacteria</taxon>
        <taxon>Bacillati</taxon>
        <taxon>Bacillota</taxon>
        <taxon>Bacilli</taxon>
        <taxon>Bacillales</taxon>
        <taxon>Paenibacillaceae</taxon>
        <taxon>Cohnella</taxon>
    </lineage>
</organism>
<evidence type="ECO:0000313" key="8">
    <source>
        <dbReference type="EMBL" id="MBB6635577.1"/>
    </source>
</evidence>
<proteinExistence type="inferred from homology"/>
<keyword evidence="5 6" id="KW-0472">Membrane</keyword>
<name>A0A841T145_9BACL</name>
<feature type="transmembrane region" description="Helical" evidence="6">
    <location>
        <begin position="70"/>
        <end position="90"/>
    </location>
</feature>
<dbReference type="PANTHER" id="PTHR32322:SF2">
    <property type="entry name" value="EAMA DOMAIN-CONTAINING PROTEIN"/>
    <property type="match status" value="1"/>
</dbReference>
<dbReference type="Pfam" id="PF00892">
    <property type="entry name" value="EamA"/>
    <property type="match status" value="2"/>
</dbReference>
<feature type="domain" description="EamA" evidence="7">
    <location>
        <begin position="156"/>
        <end position="290"/>
    </location>
</feature>
<comment type="caution">
    <text evidence="8">The sequence shown here is derived from an EMBL/GenBank/DDBJ whole genome shotgun (WGS) entry which is preliminary data.</text>
</comment>
<evidence type="ECO:0000313" key="9">
    <source>
        <dbReference type="Proteomes" id="UP000535838"/>
    </source>
</evidence>
<gene>
    <name evidence="8" type="ORF">H7B67_15765</name>
</gene>
<accession>A0A841T145</accession>
<dbReference type="AlphaFoldDB" id="A0A841T145"/>
<dbReference type="Proteomes" id="UP000535838">
    <property type="component" value="Unassembled WGS sequence"/>
</dbReference>
<feature type="transmembrane region" description="Helical" evidence="6">
    <location>
        <begin position="129"/>
        <end position="148"/>
    </location>
</feature>
<feature type="transmembrane region" description="Helical" evidence="6">
    <location>
        <begin position="186"/>
        <end position="208"/>
    </location>
</feature>
<dbReference type="RefSeq" id="WP_185120792.1">
    <property type="nucleotide sequence ID" value="NZ_JACJVQ010000013.1"/>
</dbReference>
<reference evidence="8 9" key="1">
    <citation type="submission" date="2020-08" db="EMBL/GenBank/DDBJ databases">
        <title>Cohnella phylogeny.</title>
        <authorList>
            <person name="Dunlap C."/>
        </authorList>
    </citation>
    <scope>NUCLEOTIDE SEQUENCE [LARGE SCALE GENOMIC DNA]</scope>
    <source>
        <strain evidence="8 9">DSM 25241</strain>
    </source>
</reference>
<evidence type="ECO:0000256" key="3">
    <source>
        <dbReference type="ARBA" id="ARBA00022692"/>
    </source>
</evidence>
<feature type="transmembrane region" description="Helical" evidence="6">
    <location>
        <begin position="274"/>
        <end position="296"/>
    </location>
</feature>
<evidence type="ECO:0000256" key="4">
    <source>
        <dbReference type="ARBA" id="ARBA00022989"/>
    </source>
</evidence>
<evidence type="ECO:0000256" key="1">
    <source>
        <dbReference type="ARBA" id="ARBA00004127"/>
    </source>
</evidence>
<keyword evidence="9" id="KW-1185">Reference proteome</keyword>
<feature type="transmembrane region" description="Helical" evidence="6">
    <location>
        <begin position="102"/>
        <end position="122"/>
    </location>
</feature>
<feature type="transmembrane region" description="Helical" evidence="6">
    <location>
        <begin position="214"/>
        <end position="239"/>
    </location>
</feature>
<feature type="transmembrane region" description="Helical" evidence="6">
    <location>
        <begin position="154"/>
        <end position="174"/>
    </location>
</feature>
<dbReference type="InterPro" id="IPR050638">
    <property type="entry name" value="AA-Vitamin_Transporters"/>
</dbReference>
<evidence type="ECO:0000259" key="7">
    <source>
        <dbReference type="Pfam" id="PF00892"/>
    </source>
</evidence>
<dbReference type="InterPro" id="IPR000620">
    <property type="entry name" value="EamA_dom"/>
</dbReference>
<keyword evidence="4 6" id="KW-1133">Transmembrane helix</keyword>
<comment type="similarity">
    <text evidence="2">Belongs to the EamA transporter family.</text>
</comment>
<comment type="subcellular location">
    <subcellularLocation>
        <location evidence="1">Endomembrane system</location>
        <topology evidence="1">Multi-pass membrane protein</topology>
    </subcellularLocation>
</comment>
<feature type="transmembrane region" description="Helical" evidence="6">
    <location>
        <begin position="7"/>
        <end position="25"/>
    </location>
</feature>
<dbReference type="GO" id="GO:0016020">
    <property type="term" value="C:membrane"/>
    <property type="evidence" value="ECO:0007669"/>
    <property type="project" value="UniProtKB-SubCell"/>
</dbReference>
<sequence>MISDRALATSAAIFVTLLWASSYILNQYAFSSGIGPFTLAGLRYGVAALASAGVAALRPPPSGGVQDRKLSWKLAAVLGLTGFLAAQGLQYAGQSYVSPTQASMTLAIGNTLMLLAADAIWLRELKSRLALVGVFAALVGIALFYYPWRFDSDSRAGLLFLLFSCVGYAVHLTLSRYLLTRTRLPASALVTKPMILGAAGMLAVGLALEPLPSFSLRLCLLVLWLGAINGSLAFTLWAWSQRRLRAYESSLINNLMLPEVTAMDMAAFGRSLSFLQAISLGLATVAIAFVQLIPGLKRRSPRERP</sequence>
<keyword evidence="3 6" id="KW-0812">Transmembrane</keyword>
<evidence type="ECO:0000256" key="6">
    <source>
        <dbReference type="SAM" id="Phobius"/>
    </source>
</evidence>
<dbReference type="PANTHER" id="PTHR32322">
    <property type="entry name" value="INNER MEMBRANE TRANSPORTER"/>
    <property type="match status" value="1"/>
</dbReference>
<feature type="transmembrane region" description="Helical" evidence="6">
    <location>
        <begin position="37"/>
        <end position="58"/>
    </location>
</feature>
<feature type="domain" description="EamA" evidence="7">
    <location>
        <begin position="11"/>
        <end position="145"/>
    </location>
</feature>
<evidence type="ECO:0000256" key="5">
    <source>
        <dbReference type="ARBA" id="ARBA00023136"/>
    </source>
</evidence>
<dbReference type="InterPro" id="IPR037185">
    <property type="entry name" value="EmrE-like"/>
</dbReference>
<evidence type="ECO:0000256" key="2">
    <source>
        <dbReference type="ARBA" id="ARBA00007362"/>
    </source>
</evidence>
<protein>
    <submittedName>
        <fullName evidence="8">DMT family transporter</fullName>
    </submittedName>
</protein>
<dbReference type="EMBL" id="JACJVQ010000013">
    <property type="protein sequence ID" value="MBB6635577.1"/>
    <property type="molecule type" value="Genomic_DNA"/>
</dbReference>
<dbReference type="SUPFAM" id="SSF103481">
    <property type="entry name" value="Multidrug resistance efflux transporter EmrE"/>
    <property type="match status" value="2"/>
</dbReference>